<keyword evidence="10 12" id="KW-0472">Membrane</keyword>
<dbReference type="NCBIfam" id="TIGR00932">
    <property type="entry name" value="2a37"/>
    <property type="match status" value="1"/>
</dbReference>
<evidence type="ECO:0000256" key="12">
    <source>
        <dbReference type="SAM" id="Phobius"/>
    </source>
</evidence>
<evidence type="ECO:0000256" key="4">
    <source>
        <dbReference type="ARBA" id="ARBA00022449"/>
    </source>
</evidence>
<keyword evidence="6 12" id="KW-0812">Transmembrane</keyword>
<name>A0ABV7L523_9PROT</name>
<dbReference type="InterPro" id="IPR036291">
    <property type="entry name" value="NAD(P)-bd_dom_sf"/>
</dbReference>
<sequence length="629" mass="65409">MAQAGAAIGHETVAGGHEAHGGFDFLPEVMLLLLVAVLVAPIFQRIKLTPVLGYLVAGVIVGPEVLGLMRDEQIVVALAELGVVFLLFTIGLELSLERLMVMRRLVFGLGGLQVVLTGSLFSLIGTGVGLAPPVALILGFALSLSSTAVVLQLLTERHETGSRHGRVSFSILLLQDLAVVPLLVLVELMASPDGSVTWVVAEALAKAAVVVGAIVVLGRLLIRPLFRVVAGARSPEAFTALALLAVLATASGTWAAGLSMALGAFLAGLLMAGSEYRHQVEADIQPVKGLFLGLFFVSVGISLDVKPVVDQPGLVAAILFGMIGIKAVVITALTLAFRRPPAIALRSGLLLAQGGEFAFVLIGLAVGQGVVADAVAQPVLAAVGVSIAVTPLLELAGRRIAAALERHGQEVPAAGLAVETEHLAGHVLVAGYGRVGQTVARIVANQNIPWLALDLDASHVAEARQHDLPVYYGDASRQEVLKAAGIDRARIVCVTLNDPHAAAGAVRAIRTMSRDIGIYVRAHDLAHSDALRRLGATEVVPETLEASLQLAGRVLQAADVPQQAAQIIVEDFRRDRYAGLYGVEDAEGSAADREQAAALERLRQPAANAADGAAGRGQALPPQDREGSA</sequence>
<feature type="transmembrane region" description="Helical" evidence="12">
    <location>
        <begin position="375"/>
        <end position="396"/>
    </location>
</feature>
<evidence type="ECO:0000256" key="8">
    <source>
        <dbReference type="ARBA" id="ARBA00022989"/>
    </source>
</evidence>
<proteinExistence type="inferred from homology"/>
<evidence type="ECO:0000256" key="1">
    <source>
        <dbReference type="ARBA" id="ARBA00004141"/>
    </source>
</evidence>
<feature type="transmembrane region" description="Helical" evidence="12">
    <location>
        <begin position="51"/>
        <end position="68"/>
    </location>
</feature>
<dbReference type="PANTHER" id="PTHR46157">
    <property type="entry name" value="K(+) EFFLUX ANTIPORTER 3, CHLOROPLASTIC"/>
    <property type="match status" value="1"/>
</dbReference>
<accession>A0ABV7L523</accession>
<evidence type="ECO:0000256" key="5">
    <source>
        <dbReference type="ARBA" id="ARBA00022538"/>
    </source>
</evidence>
<feature type="transmembrane region" description="Helical" evidence="12">
    <location>
        <begin position="74"/>
        <end position="94"/>
    </location>
</feature>
<feature type="region of interest" description="Disordered" evidence="11">
    <location>
        <begin position="601"/>
        <end position="629"/>
    </location>
</feature>
<dbReference type="InterPro" id="IPR004771">
    <property type="entry name" value="K/H_exchanger"/>
</dbReference>
<keyword evidence="7" id="KW-0630">Potassium</keyword>
<dbReference type="EMBL" id="JBHRTR010000034">
    <property type="protein sequence ID" value="MFC3229654.1"/>
    <property type="molecule type" value="Genomic_DNA"/>
</dbReference>
<evidence type="ECO:0000259" key="13">
    <source>
        <dbReference type="PROSITE" id="PS51201"/>
    </source>
</evidence>
<evidence type="ECO:0000256" key="3">
    <source>
        <dbReference type="ARBA" id="ARBA00022448"/>
    </source>
</evidence>
<feature type="transmembrane region" description="Helical" evidence="12">
    <location>
        <begin position="196"/>
        <end position="218"/>
    </location>
</feature>
<evidence type="ECO:0000256" key="10">
    <source>
        <dbReference type="ARBA" id="ARBA00023136"/>
    </source>
</evidence>
<evidence type="ECO:0000256" key="6">
    <source>
        <dbReference type="ARBA" id="ARBA00022692"/>
    </source>
</evidence>
<reference evidence="15" key="1">
    <citation type="journal article" date="2019" name="Int. J. Syst. Evol. Microbiol.">
        <title>The Global Catalogue of Microorganisms (GCM) 10K type strain sequencing project: providing services to taxonomists for standard genome sequencing and annotation.</title>
        <authorList>
            <consortium name="The Broad Institute Genomics Platform"/>
            <consortium name="The Broad Institute Genome Sequencing Center for Infectious Disease"/>
            <person name="Wu L."/>
            <person name="Ma J."/>
        </authorList>
    </citation>
    <scope>NUCLEOTIDE SEQUENCE [LARGE SCALE GENOMIC DNA]</scope>
    <source>
        <strain evidence="15">KCTC 42964</strain>
    </source>
</reference>
<dbReference type="Proteomes" id="UP001595528">
    <property type="component" value="Unassembled WGS sequence"/>
</dbReference>
<dbReference type="InterPro" id="IPR006153">
    <property type="entry name" value="Cation/H_exchanger_TM"/>
</dbReference>
<dbReference type="InterPro" id="IPR003148">
    <property type="entry name" value="RCK_N"/>
</dbReference>
<feature type="transmembrane region" description="Helical" evidence="12">
    <location>
        <begin position="106"/>
        <end position="128"/>
    </location>
</feature>
<dbReference type="InterPro" id="IPR038770">
    <property type="entry name" value="Na+/solute_symporter_sf"/>
</dbReference>
<dbReference type="RefSeq" id="WP_379904063.1">
    <property type="nucleotide sequence ID" value="NZ_JBHRTR010000034.1"/>
</dbReference>
<comment type="similarity">
    <text evidence="2">Belongs to the monovalent cation:proton antiporter 2 (CPA2) transporter (TC 2.A.37) family.</text>
</comment>
<keyword evidence="15" id="KW-1185">Reference proteome</keyword>
<evidence type="ECO:0000256" key="2">
    <source>
        <dbReference type="ARBA" id="ARBA00005551"/>
    </source>
</evidence>
<dbReference type="Gene3D" id="3.40.50.720">
    <property type="entry name" value="NAD(P)-binding Rossmann-like Domain"/>
    <property type="match status" value="1"/>
</dbReference>
<feature type="transmembrane region" description="Helical" evidence="12">
    <location>
        <begin position="167"/>
        <end position="190"/>
    </location>
</feature>
<feature type="transmembrane region" description="Helical" evidence="12">
    <location>
        <begin position="349"/>
        <end position="369"/>
    </location>
</feature>
<dbReference type="SUPFAM" id="SSF51735">
    <property type="entry name" value="NAD(P)-binding Rossmann-fold domains"/>
    <property type="match status" value="1"/>
</dbReference>
<dbReference type="Gene3D" id="1.20.1530.20">
    <property type="match status" value="1"/>
</dbReference>
<comment type="caution">
    <text evidence="14">The sequence shown here is derived from an EMBL/GenBank/DDBJ whole genome shotgun (WGS) entry which is preliminary data.</text>
</comment>
<feature type="transmembrane region" description="Helical" evidence="12">
    <location>
        <begin position="134"/>
        <end position="155"/>
    </location>
</feature>
<keyword evidence="4" id="KW-0050">Antiport</keyword>
<evidence type="ECO:0000313" key="14">
    <source>
        <dbReference type="EMBL" id="MFC3229654.1"/>
    </source>
</evidence>
<feature type="transmembrane region" description="Helical" evidence="12">
    <location>
        <begin position="25"/>
        <end position="44"/>
    </location>
</feature>
<evidence type="ECO:0000256" key="9">
    <source>
        <dbReference type="ARBA" id="ARBA00023065"/>
    </source>
</evidence>
<feature type="compositionally biased region" description="Low complexity" evidence="11">
    <location>
        <begin position="606"/>
        <end position="619"/>
    </location>
</feature>
<comment type="subcellular location">
    <subcellularLocation>
        <location evidence="1">Membrane</location>
        <topology evidence="1">Multi-pass membrane protein</topology>
    </subcellularLocation>
</comment>
<keyword evidence="9" id="KW-0406">Ion transport</keyword>
<organism evidence="14 15">
    <name type="scientific">Marinibaculum pumilum</name>
    <dbReference type="NCBI Taxonomy" id="1766165"/>
    <lineage>
        <taxon>Bacteria</taxon>
        <taxon>Pseudomonadati</taxon>
        <taxon>Pseudomonadota</taxon>
        <taxon>Alphaproteobacteria</taxon>
        <taxon>Rhodospirillales</taxon>
        <taxon>Rhodospirillaceae</taxon>
        <taxon>Marinibaculum</taxon>
    </lineage>
</organism>
<evidence type="ECO:0000256" key="11">
    <source>
        <dbReference type="SAM" id="MobiDB-lite"/>
    </source>
</evidence>
<keyword evidence="5" id="KW-0633">Potassium transport</keyword>
<dbReference type="Pfam" id="PF00999">
    <property type="entry name" value="Na_H_Exchanger"/>
    <property type="match status" value="1"/>
</dbReference>
<evidence type="ECO:0000313" key="15">
    <source>
        <dbReference type="Proteomes" id="UP001595528"/>
    </source>
</evidence>
<feature type="transmembrane region" description="Helical" evidence="12">
    <location>
        <begin position="315"/>
        <end position="337"/>
    </location>
</feature>
<feature type="domain" description="RCK N-terminal" evidence="13">
    <location>
        <begin position="424"/>
        <end position="541"/>
    </location>
</feature>
<keyword evidence="3" id="KW-0813">Transport</keyword>
<feature type="transmembrane region" description="Helical" evidence="12">
    <location>
        <begin position="225"/>
        <end position="248"/>
    </location>
</feature>
<dbReference type="Pfam" id="PF02254">
    <property type="entry name" value="TrkA_N"/>
    <property type="match status" value="1"/>
</dbReference>
<dbReference type="PROSITE" id="PS51201">
    <property type="entry name" value="RCK_N"/>
    <property type="match status" value="1"/>
</dbReference>
<keyword evidence="8 12" id="KW-1133">Transmembrane helix</keyword>
<dbReference type="PANTHER" id="PTHR46157:SF4">
    <property type="entry name" value="K(+) EFFLUX ANTIPORTER 3, CHLOROPLASTIC"/>
    <property type="match status" value="1"/>
</dbReference>
<protein>
    <submittedName>
        <fullName evidence="14">Monovalent cation:proton antiporter-2 (CPA2) family protein</fullName>
    </submittedName>
</protein>
<gene>
    <name evidence="14" type="ORF">ACFOGJ_20565</name>
</gene>
<evidence type="ECO:0000256" key="7">
    <source>
        <dbReference type="ARBA" id="ARBA00022958"/>
    </source>
</evidence>
<feature type="transmembrane region" description="Helical" evidence="12">
    <location>
        <begin position="254"/>
        <end position="274"/>
    </location>
</feature>
<feature type="transmembrane region" description="Helical" evidence="12">
    <location>
        <begin position="286"/>
        <end position="303"/>
    </location>
</feature>